<accession>A0ABS3T5E9</accession>
<dbReference type="EMBL" id="JAGEVF010000015">
    <property type="protein sequence ID" value="MBO3117973.1"/>
    <property type="molecule type" value="Genomic_DNA"/>
</dbReference>
<comment type="caution">
    <text evidence="2">The sequence shown here is derived from an EMBL/GenBank/DDBJ whole genome shotgun (WGS) entry which is preliminary data.</text>
</comment>
<evidence type="ECO:0000313" key="3">
    <source>
        <dbReference type="Proteomes" id="UP000676776"/>
    </source>
</evidence>
<keyword evidence="3" id="KW-1185">Reference proteome</keyword>
<sequence>TLDPLPTQSNNGISGSWSPALDNTVSTTYTFTPNPGECATSSSLFIEVEPNVVPTFNQVPAICVGENLTELPTTSLNGIVGTWFPALNDTETTTYTFTPNNNQCAIEVDLTIEVLPNEIPVFDDFGPICPGQFIDELPTISNNGYTGAWSPEINNFETTTYTFTPDPGQGCVTTVTTEIIVTDPIIPEFDTVIPICEGEDLAPLPITSNDGITGFWTPALNNLETTTYTFTPDPNQCAIETTLTIEVIPISELSLEVEVTSEPFAHNQTVVATVSGGTGIYLYQLDDGPWVEENNFNAVSGCEDHVIRAREASGCSDIALEEFRILEYPKFFTPNGDMFNPSWNIECLSDQPSAKISIFDRYGKLLKVISTQGQGWDGTFNGNRMPTSDYWFKVEYLANDGSPRAFTSHFTLKR</sequence>
<name>A0ABS3T5E9_9FLAO</name>
<dbReference type="InterPro" id="IPR014755">
    <property type="entry name" value="Cu-Rt/internalin_Ig-like"/>
</dbReference>
<dbReference type="NCBIfam" id="TIGR04131">
    <property type="entry name" value="Bac_Flav_CTERM"/>
    <property type="match status" value="1"/>
</dbReference>
<evidence type="ECO:0000256" key="1">
    <source>
        <dbReference type="ARBA" id="ARBA00022729"/>
    </source>
</evidence>
<dbReference type="RefSeq" id="WP_208155327.1">
    <property type="nucleotide sequence ID" value="NZ_JAGEVF010000015.1"/>
</dbReference>
<gene>
    <name evidence="2" type="ORF">J4050_14545</name>
</gene>
<dbReference type="Proteomes" id="UP000676776">
    <property type="component" value="Unassembled WGS sequence"/>
</dbReference>
<keyword evidence="1" id="KW-0732">Signal</keyword>
<protein>
    <submittedName>
        <fullName evidence="2">T9SS type B sorting domain-containing protein</fullName>
    </submittedName>
</protein>
<dbReference type="Pfam" id="PF13585">
    <property type="entry name" value="CHU_C"/>
    <property type="match status" value="1"/>
</dbReference>
<reference evidence="2 3" key="1">
    <citation type="submission" date="2021-03" db="EMBL/GenBank/DDBJ databases">
        <title>Winogradskyella sp. nov., isolated from costal sediment.</title>
        <authorList>
            <person name="Gao C."/>
        </authorList>
    </citation>
    <scope>NUCLEOTIDE SEQUENCE [LARGE SCALE GENOMIC DNA]</scope>
    <source>
        <strain evidence="2 3">DF17</strain>
    </source>
</reference>
<organism evidence="2 3">
    <name type="scientific">Winogradskyella pelagia</name>
    <dbReference type="NCBI Taxonomy" id="2819984"/>
    <lineage>
        <taxon>Bacteria</taxon>
        <taxon>Pseudomonadati</taxon>
        <taxon>Bacteroidota</taxon>
        <taxon>Flavobacteriia</taxon>
        <taxon>Flavobacteriales</taxon>
        <taxon>Flavobacteriaceae</taxon>
        <taxon>Winogradskyella</taxon>
    </lineage>
</organism>
<feature type="non-terminal residue" evidence="2">
    <location>
        <position position="1"/>
    </location>
</feature>
<dbReference type="InterPro" id="IPR026341">
    <property type="entry name" value="T9SS_type_B"/>
</dbReference>
<proteinExistence type="predicted"/>
<evidence type="ECO:0000313" key="2">
    <source>
        <dbReference type="EMBL" id="MBO3117973.1"/>
    </source>
</evidence>
<dbReference type="Gene3D" id="2.60.40.1220">
    <property type="match status" value="2"/>
</dbReference>